<protein>
    <submittedName>
        <fullName evidence="1">Metallophosphoesterase</fullName>
    </submittedName>
</protein>
<accession>A0ABV2BWZ1</accession>
<sequence>MNRIIRLNILGVLCSGISCMGQFVNADVAAKSYANYVVLGQSSQGKNIALARTIIDEAQLCPSIAPIKSQATQKANADAVQIMIPRENPNHFSVIVCEAQIDFDKAYQVQFKQQTVRLPVAMSNPQNIFVYGDSGCKRAKPGKGGCLPGEAAEPFKTLADAGAKMKPDLILHMGDYNYRGTSGDVYFTEKNQQGQLQQVKHWTYDAGDGSSQAEHCEQQPGTPFYSQSADNSNYPDIWQNWHDDVFKPAKKLLAAAPWVVARGNHELCSRAGAGYFYFLDPHSNLITGDQQLSCPKPQLNLSAIDNTIQIPSYKVGFNNLDIIVVDSANACDSFTDSPFTSIYTKEFAAINQMTGDKPAWLMGHRPIWGITEYYATESTGCTSTNQFGCINQMMQQAIAQQPGKRLSSAIQLLLAGHMHRYQSVSFAQDRAPQLVIGTSGVALDSAAPDGAVTASIDNQQVRVLTTNNELRYNNKIVDAYGFLTMNVKANGQWQAKLVNPAKKLTLVNCSSEQNLAQGLCEFSSGISVTQ</sequence>
<dbReference type="Pfam" id="PF00149">
    <property type="entry name" value="Metallophos"/>
    <property type="match status" value="1"/>
</dbReference>
<evidence type="ECO:0000313" key="2">
    <source>
        <dbReference type="Proteomes" id="UP001548189"/>
    </source>
</evidence>
<evidence type="ECO:0000313" key="1">
    <source>
        <dbReference type="EMBL" id="MET1256435.1"/>
    </source>
</evidence>
<comment type="caution">
    <text evidence="1">The sequence shown here is derived from an EMBL/GenBank/DDBJ whole genome shotgun (WGS) entry which is preliminary data.</text>
</comment>
<name>A0ABV2BWZ1_9GAMM</name>
<dbReference type="Proteomes" id="UP001548189">
    <property type="component" value="Unassembled WGS sequence"/>
</dbReference>
<dbReference type="PROSITE" id="PS51257">
    <property type="entry name" value="PROKAR_LIPOPROTEIN"/>
    <property type="match status" value="1"/>
</dbReference>
<gene>
    <name evidence="1" type="ORF">ABVT43_14940</name>
</gene>
<dbReference type="EMBL" id="JBEVCJ010000021">
    <property type="protein sequence ID" value="MET1256435.1"/>
    <property type="molecule type" value="Genomic_DNA"/>
</dbReference>
<dbReference type="SUPFAM" id="SSF56300">
    <property type="entry name" value="Metallo-dependent phosphatases"/>
    <property type="match status" value="1"/>
</dbReference>
<proteinExistence type="predicted"/>
<dbReference type="InterPro" id="IPR004843">
    <property type="entry name" value="Calcineurin-like_PHP"/>
</dbReference>
<organism evidence="1 2">
    <name type="scientific">Aliikangiella maris</name>
    <dbReference type="NCBI Taxonomy" id="3162458"/>
    <lineage>
        <taxon>Bacteria</taxon>
        <taxon>Pseudomonadati</taxon>
        <taxon>Pseudomonadota</taxon>
        <taxon>Gammaproteobacteria</taxon>
        <taxon>Oceanospirillales</taxon>
        <taxon>Pleioneaceae</taxon>
        <taxon>Aliikangiella</taxon>
    </lineage>
</organism>
<dbReference type="InterPro" id="IPR029052">
    <property type="entry name" value="Metallo-depent_PP-like"/>
</dbReference>
<keyword evidence="2" id="KW-1185">Reference proteome</keyword>
<dbReference type="Gene3D" id="3.60.21.10">
    <property type="match status" value="1"/>
</dbReference>
<reference evidence="1 2" key="1">
    <citation type="submission" date="2024-06" db="EMBL/GenBank/DDBJ databases">
        <authorList>
            <person name="Li F."/>
        </authorList>
    </citation>
    <scope>NUCLEOTIDE SEQUENCE [LARGE SCALE GENOMIC DNA]</scope>
    <source>
        <strain evidence="1 2">GXAS 311</strain>
    </source>
</reference>